<evidence type="ECO:0000313" key="2">
    <source>
        <dbReference type="Ensembl" id="ENSSOCP00000020659.1"/>
    </source>
</evidence>
<feature type="compositionally biased region" description="Low complexity" evidence="1">
    <location>
        <begin position="21"/>
        <end position="35"/>
    </location>
</feature>
<sequence length="87" mass="9340">RGGEGRGGEGRTGPGRRAPEGRGAPPSRGRGTQRGLQRRHFARERRAPRSLAGSSNLEAPPTDQYPRGPQTDKTCFCGPCPVSCELR</sequence>
<evidence type="ECO:0000256" key="1">
    <source>
        <dbReference type="SAM" id="MobiDB-lite"/>
    </source>
</evidence>
<dbReference type="Ensembl" id="ENSSOCT00000021177.1">
    <property type="protein sequence ID" value="ENSSOCP00000020659.1"/>
    <property type="gene ID" value="ENSSOCG00000015438.1"/>
</dbReference>
<proteinExistence type="predicted"/>
<keyword evidence="3" id="KW-1185">Reference proteome</keyword>
<name>A0A8D0FUX0_STROC</name>
<reference evidence="2" key="1">
    <citation type="submission" date="2025-08" db="UniProtKB">
        <authorList>
            <consortium name="Ensembl"/>
        </authorList>
    </citation>
    <scope>IDENTIFICATION</scope>
</reference>
<protein>
    <submittedName>
        <fullName evidence="2">Uncharacterized protein</fullName>
    </submittedName>
</protein>
<dbReference type="Proteomes" id="UP000694551">
    <property type="component" value="Unplaced"/>
</dbReference>
<feature type="region of interest" description="Disordered" evidence="1">
    <location>
        <begin position="1"/>
        <end position="74"/>
    </location>
</feature>
<accession>A0A8D0FUX0</accession>
<evidence type="ECO:0000313" key="3">
    <source>
        <dbReference type="Proteomes" id="UP000694551"/>
    </source>
</evidence>
<reference evidence="2" key="2">
    <citation type="submission" date="2025-09" db="UniProtKB">
        <authorList>
            <consortium name="Ensembl"/>
        </authorList>
    </citation>
    <scope>IDENTIFICATION</scope>
</reference>
<feature type="compositionally biased region" description="Basic residues" evidence="1">
    <location>
        <begin position="36"/>
        <end position="48"/>
    </location>
</feature>
<organism evidence="2 3">
    <name type="scientific">Strix occidentalis caurina</name>
    <name type="common">northern spotted owl</name>
    <dbReference type="NCBI Taxonomy" id="311401"/>
    <lineage>
        <taxon>Eukaryota</taxon>
        <taxon>Metazoa</taxon>
        <taxon>Chordata</taxon>
        <taxon>Craniata</taxon>
        <taxon>Vertebrata</taxon>
        <taxon>Euteleostomi</taxon>
        <taxon>Archelosauria</taxon>
        <taxon>Archosauria</taxon>
        <taxon>Dinosauria</taxon>
        <taxon>Saurischia</taxon>
        <taxon>Theropoda</taxon>
        <taxon>Coelurosauria</taxon>
        <taxon>Aves</taxon>
        <taxon>Neognathae</taxon>
        <taxon>Neoaves</taxon>
        <taxon>Telluraves</taxon>
        <taxon>Strigiformes</taxon>
        <taxon>Strigidae</taxon>
        <taxon>Strix</taxon>
    </lineage>
</organism>
<dbReference type="AlphaFoldDB" id="A0A8D0FUX0"/>